<evidence type="ECO:0000313" key="1">
    <source>
        <dbReference type="EMBL" id="GEP06772.1"/>
    </source>
</evidence>
<reference evidence="2" key="1">
    <citation type="journal article" date="2014" name="Int. J. Syst. Evol. Microbiol.">
        <title>Complete genome of a new Firmicutes species belonging to the dominant human colonic microbiota ('Ruminococcus bicirculans') reveals two chromosomes and a selective capacity to utilize plant glucans.</title>
        <authorList>
            <consortium name="NISC Comparative Sequencing Program"/>
            <person name="Wegmann U."/>
            <person name="Louis P."/>
            <person name="Goesmann A."/>
            <person name="Henrissat B."/>
            <person name="Duncan S.H."/>
            <person name="Flint H.J."/>
        </authorList>
    </citation>
    <scope>NUCLEOTIDE SEQUENCE</scope>
    <source>
        <strain evidence="2">NBRC 107715</strain>
    </source>
</reference>
<dbReference type="RefSeq" id="WP_147028283.1">
    <property type="nucleotide sequence ID" value="NZ_BJZU01000121.1"/>
</dbReference>
<name>A0A512J9Y3_9HYPH</name>
<reference evidence="1 3" key="3">
    <citation type="submission" date="2019-07" db="EMBL/GenBank/DDBJ databases">
        <title>Whole genome shotgun sequence of Methylobacterium oxalidis NBRC 107715.</title>
        <authorList>
            <person name="Hosoyama A."/>
            <person name="Uohara A."/>
            <person name="Ohji S."/>
            <person name="Ichikawa N."/>
        </authorList>
    </citation>
    <scope>NUCLEOTIDE SEQUENCE [LARGE SCALE GENOMIC DNA]</scope>
    <source>
        <strain evidence="1 3">NBRC 107715</strain>
    </source>
</reference>
<sequence>MNARSPIPAKVSRHVPVLASPHEGEIVGAARAIGRTLQAAGLDFHALAAAISAPEVDAVAREADEGPQPKAEAAHRKPQKFSYGDWKEAWAFHHIPRRFTPRQEERHRKQVAYCKGRLGRLSRREQTFIRGISPLRGNLSYAQADWLAAITDRLEGADRERAFWREQPGWA</sequence>
<dbReference type="EMBL" id="BJZU01000121">
    <property type="protein sequence ID" value="GEP06772.1"/>
    <property type="molecule type" value="Genomic_DNA"/>
</dbReference>
<reference evidence="2" key="4">
    <citation type="submission" date="2023-01" db="EMBL/GenBank/DDBJ databases">
        <title>Draft genome sequence of Methylobacterium oxalidis strain NBRC 107715.</title>
        <authorList>
            <person name="Sun Q."/>
            <person name="Mori K."/>
        </authorList>
    </citation>
    <scope>NUCLEOTIDE SEQUENCE</scope>
    <source>
        <strain evidence="2">NBRC 107715</strain>
    </source>
</reference>
<proteinExistence type="predicted"/>
<reference evidence="4" key="2">
    <citation type="journal article" date="2019" name="Int. J. Syst. Evol. Microbiol.">
        <title>The Global Catalogue of Microorganisms (GCM) 10K type strain sequencing project: providing services to taxonomists for standard genome sequencing and annotation.</title>
        <authorList>
            <consortium name="The Broad Institute Genomics Platform"/>
            <consortium name="The Broad Institute Genome Sequencing Center for Infectious Disease"/>
            <person name="Wu L."/>
            <person name="Ma J."/>
        </authorList>
    </citation>
    <scope>NUCLEOTIDE SEQUENCE [LARGE SCALE GENOMIC DNA]</scope>
    <source>
        <strain evidence="4">NBRC 107715</strain>
    </source>
</reference>
<dbReference type="Proteomes" id="UP000321960">
    <property type="component" value="Unassembled WGS sequence"/>
</dbReference>
<evidence type="ECO:0000313" key="4">
    <source>
        <dbReference type="Proteomes" id="UP001156856"/>
    </source>
</evidence>
<evidence type="ECO:0000313" key="2">
    <source>
        <dbReference type="EMBL" id="GLS67980.1"/>
    </source>
</evidence>
<accession>A0A512J9Y3</accession>
<dbReference type="Proteomes" id="UP001156856">
    <property type="component" value="Unassembled WGS sequence"/>
</dbReference>
<protein>
    <submittedName>
        <fullName evidence="1">Uncharacterized protein</fullName>
    </submittedName>
</protein>
<organism evidence="1 3">
    <name type="scientific">Methylobacterium oxalidis</name>
    <dbReference type="NCBI Taxonomy" id="944322"/>
    <lineage>
        <taxon>Bacteria</taxon>
        <taxon>Pseudomonadati</taxon>
        <taxon>Pseudomonadota</taxon>
        <taxon>Alphaproteobacteria</taxon>
        <taxon>Hyphomicrobiales</taxon>
        <taxon>Methylobacteriaceae</taxon>
        <taxon>Methylobacterium</taxon>
    </lineage>
</organism>
<keyword evidence="4" id="KW-1185">Reference proteome</keyword>
<dbReference type="EMBL" id="BSPK01000118">
    <property type="protein sequence ID" value="GLS67980.1"/>
    <property type="molecule type" value="Genomic_DNA"/>
</dbReference>
<gene>
    <name evidence="2" type="ORF">GCM10007888_63650</name>
    <name evidence="1" type="ORF">MOX02_48100</name>
</gene>
<evidence type="ECO:0000313" key="3">
    <source>
        <dbReference type="Proteomes" id="UP000321960"/>
    </source>
</evidence>
<comment type="caution">
    <text evidence="1">The sequence shown here is derived from an EMBL/GenBank/DDBJ whole genome shotgun (WGS) entry which is preliminary data.</text>
</comment>
<dbReference type="AlphaFoldDB" id="A0A512J9Y3"/>